<dbReference type="SUPFAM" id="SSF53187">
    <property type="entry name" value="Zn-dependent exopeptidases"/>
    <property type="match status" value="1"/>
</dbReference>
<keyword evidence="8" id="KW-1185">Reference proteome</keyword>
<keyword evidence="3" id="KW-0479">Metal-binding</keyword>
<accession>A0A934HR46</accession>
<dbReference type="InterPro" id="IPR002933">
    <property type="entry name" value="Peptidase_M20"/>
</dbReference>
<dbReference type="PANTHER" id="PTHR43808">
    <property type="entry name" value="ACETYLORNITHINE DEACETYLASE"/>
    <property type="match status" value="1"/>
</dbReference>
<name>A0A934HR46_9CLOT</name>
<dbReference type="SUPFAM" id="SSF55031">
    <property type="entry name" value="Bacterial exopeptidase dimerisation domain"/>
    <property type="match status" value="1"/>
</dbReference>
<comment type="cofactor">
    <cofactor evidence="1">
        <name>Zn(2+)</name>
        <dbReference type="ChEBI" id="CHEBI:29105"/>
    </cofactor>
</comment>
<feature type="domain" description="Peptidase M20 dimerisation" evidence="6">
    <location>
        <begin position="196"/>
        <end position="297"/>
    </location>
</feature>
<dbReference type="Pfam" id="PF07687">
    <property type="entry name" value="M20_dimer"/>
    <property type="match status" value="1"/>
</dbReference>
<dbReference type="RefSeq" id="WP_211141182.1">
    <property type="nucleotide sequence ID" value="NZ_JAEEGB010000004.1"/>
</dbReference>
<sequence>MECKKKDNYKENLISDVTALMQKLISIPSSYFNESEIMDFVFNWFRDREIKAYFHEYHESKITNYKGKNVVCELLGSKPGPTIHINGHLDTVKPCNGWSKDPYAGTVEDDKIFGLGALDMKSGCCAIMIAIERFYRLNKNFRGKIISTFVSDEEGPYGLGTNALIEDGLLEGIDFSIVTEPSASFALKPFPNICLGARGGYALEVEFFGKAAHAALPHNGISAAVDAGKFICQLENISYLKDDLLGQGVACVVALESDGGACSVPHYSKVKLFWHIVTGEDETSIEKYIIEAIEKAKIKCDYKISFRNSPTEGSRGFMPYKVDKKNSYVVEFFKCIENICGVEPSVSYFQSIGDFNYLGSRTNAPVVIFGAEGENFHSSDEYATLTSISKTADIIYDFLVRMLSK</sequence>
<dbReference type="InterPro" id="IPR036264">
    <property type="entry name" value="Bact_exopeptidase_dim_dom"/>
</dbReference>
<dbReference type="GO" id="GO:0016787">
    <property type="term" value="F:hydrolase activity"/>
    <property type="evidence" value="ECO:0007669"/>
    <property type="project" value="UniProtKB-KW"/>
</dbReference>
<dbReference type="InterPro" id="IPR050072">
    <property type="entry name" value="Peptidase_M20A"/>
</dbReference>
<dbReference type="AlphaFoldDB" id="A0A934HR46"/>
<evidence type="ECO:0000313" key="7">
    <source>
        <dbReference type="EMBL" id="MBI6871743.1"/>
    </source>
</evidence>
<keyword evidence="5" id="KW-0862">Zinc</keyword>
<keyword evidence="4" id="KW-0378">Hydrolase</keyword>
<comment type="similarity">
    <text evidence="2">Belongs to the peptidase M20A family.</text>
</comment>
<evidence type="ECO:0000256" key="3">
    <source>
        <dbReference type="ARBA" id="ARBA00022723"/>
    </source>
</evidence>
<evidence type="ECO:0000256" key="1">
    <source>
        <dbReference type="ARBA" id="ARBA00001947"/>
    </source>
</evidence>
<evidence type="ECO:0000256" key="2">
    <source>
        <dbReference type="ARBA" id="ARBA00006247"/>
    </source>
</evidence>
<evidence type="ECO:0000259" key="6">
    <source>
        <dbReference type="Pfam" id="PF07687"/>
    </source>
</evidence>
<evidence type="ECO:0000256" key="5">
    <source>
        <dbReference type="ARBA" id="ARBA00022833"/>
    </source>
</evidence>
<dbReference type="Gene3D" id="3.40.630.10">
    <property type="entry name" value="Zn peptidases"/>
    <property type="match status" value="2"/>
</dbReference>
<gene>
    <name evidence="7" type="ORF">I6U51_03360</name>
</gene>
<organism evidence="7 8">
    <name type="scientific">Clostridium aciditolerans</name>
    <dbReference type="NCBI Taxonomy" id="339861"/>
    <lineage>
        <taxon>Bacteria</taxon>
        <taxon>Bacillati</taxon>
        <taxon>Bacillota</taxon>
        <taxon>Clostridia</taxon>
        <taxon>Eubacteriales</taxon>
        <taxon>Clostridiaceae</taxon>
        <taxon>Clostridium</taxon>
    </lineage>
</organism>
<dbReference type="Proteomes" id="UP000622687">
    <property type="component" value="Unassembled WGS sequence"/>
</dbReference>
<evidence type="ECO:0000313" key="8">
    <source>
        <dbReference type="Proteomes" id="UP000622687"/>
    </source>
</evidence>
<dbReference type="InterPro" id="IPR011650">
    <property type="entry name" value="Peptidase_M20_dimer"/>
</dbReference>
<reference evidence="7" key="1">
    <citation type="submission" date="2020-12" db="EMBL/GenBank/DDBJ databases">
        <title>Clostridium thailandense sp. nov., a novel acetogenic bacterium isolated from peat land soil in Thailand.</title>
        <authorList>
            <person name="Chaikitkaew S."/>
            <person name="Birkeland N.K."/>
        </authorList>
    </citation>
    <scope>NUCLEOTIDE SEQUENCE</scope>
    <source>
        <strain evidence="7">DSM 17425</strain>
    </source>
</reference>
<proteinExistence type="inferred from homology"/>
<dbReference type="PANTHER" id="PTHR43808:SF8">
    <property type="entry name" value="PEPTIDASE M20 DIMERISATION DOMAIN-CONTAINING PROTEIN"/>
    <property type="match status" value="1"/>
</dbReference>
<dbReference type="EMBL" id="JAEEGB010000004">
    <property type="protein sequence ID" value="MBI6871743.1"/>
    <property type="molecule type" value="Genomic_DNA"/>
</dbReference>
<evidence type="ECO:0000256" key="4">
    <source>
        <dbReference type="ARBA" id="ARBA00022801"/>
    </source>
</evidence>
<comment type="caution">
    <text evidence="7">The sequence shown here is derived from an EMBL/GenBank/DDBJ whole genome shotgun (WGS) entry which is preliminary data.</text>
</comment>
<dbReference type="GO" id="GO:0046872">
    <property type="term" value="F:metal ion binding"/>
    <property type="evidence" value="ECO:0007669"/>
    <property type="project" value="UniProtKB-KW"/>
</dbReference>
<protein>
    <submittedName>
        <fullName evidence="7">M20/M25/M40 family metallo-hydrolase</fullName>
    </submittedName>
</protein>
<dbReference type="Pfam" id="PF01546">
    <property type="entry name" value="Peptidase_M20"/>
    <property type="match status" value="1"/>
</dbReference>